<proteinExistence type="predicted"/>
<organism evidence="2 3">
    <name type="scientific">Candidatus Marithioploca araucensis</name>
    <dbReference type="NCBI Taxonomy" id="70273"/>
    <lineage>
        <taxon>Bacteria</taxon>
        <taxon>Pseudomonadati</taxon>
        <taxon>Pseudomonadota</taxon>
        <taxon>Gammaproteobacteria</taxon>
        <taxon>Thiotrichales</taxon>
        <taxon>Thiotrichaceae</taxon>
        <taxon>Candidatus Marithioploca</taxon>
    </lineage>
</organism>
<evidence type="ECO:0000256" key="1">
    <source>
        <dbReference type="SAM" id="MobiDB-lite"/>
    </source>
</evidence>
<feature type="region of interest" description="Disordered" evidence="1">
    <location>
        <begin position="1"/>
        <end position="24"/>
    </location>
</feature>
<comment type="caution">
    <text evidence="2">The sequence shown here is derived from an EMBL/GenBank/DDBJ whole genome shotgun (WGS) entry which is preliminary data.</text>
</comment>
<reference evidence="2" key="1">
    <citation type="submission" date="2023-06" db="EMBL/GenBank/DDBJ databases">
        <title>Uncultivated large filamentous bacteria from sulfidic sediments reveal new species and different genomic features in energy metabolism and defense.</title>
        <authorList>
            <person name="Fonseca A."/>
        </authorList>
    </citation>
    <scope>NUCLEOTIDE SEQUENCE</scope>
    <source>
        <strain evidence="2">HSG4</strain>
    </source>
</reference>
<feature type="non-terminal residue" evidence="2">
    <location>
        <position position="69"/>
    </location>
</feature>
<gene>
    <name evidence="2" type="ORF">QUF54_06815</name>
</gene>
<sequence>MKKELTQREKRRAERKAKKQNFLQDTLQSLTQRQKDLPNVNVLKKALETLHQLPEKTEEYQELEKMLSV</sequence>
<dbReference type="Proteomes" id="UP001171945">
    <property type="component" value="Unassembled WGS sequence"/>
</dbReference>
<dbReference type="EMBL" id="JAUCGM010000419">
    <property type="protein sequence ID" value="MDM8563046.1"/>
    <property type="molecule type" value="Genomic_DNA"/>
</dbReference>
<evidence type="ECO:0000313" key="2">
    <source>
        <dbReference type="EMBL" id="MDM8563046.1"/>
    </source>
</evidence>
<accession>A0ABT7VU16</accession>
<keyword evidence="3" id="KW-1185">Reference proteome</keyword>
<feature type="compositionally biased region" description="Basic and acidic residues" evidence="1">
    <location>
        <begin position="1"/>
        <end position="12"/>
    </location>
</feature>
<name>A0ABT7VU16_9GAMM</name>
<evidence type="ECO:0000313" key="3">
    <source>
        <dbReference type="Proteomes" id="UP001171945"/>
    </source>
</evidence>
<protein>
    <submittedName>
        <fullName evidence="2">Uncharacterized protein</fullName>
    </submittedName>
</protein>